<dbReference type="KEGG" id="ave:Arcve_1576"/>
<name>F2KPP8_ARCVS</name>
<reference evidence="1 2" key="1">
    <citation type="submission" date="2011-03" db="EMBL/GenBank/DDBJ databases">
        <title>The complete genome of Archaeoglobus veneficus SNP6.</title>
        <authorList>
            <consortium name="US DOE Joint Genome Institute (JGI-PGF)"/>
            <person name="Lucas S."/>
            <person name="Copeland A."/>
            <person name="Lapidus A."/>
            <person name="Bruce D."/>
            <person name="Goodwin L."/>
            <person name="Pitluck S."/>
            <person name="Kyrpides N."/>
            <person name="Mavromatis K."/>
            <person name="Pagani I."/>
            <person name="Ivanova N."/>
            <person name="Mikhailova N."/>
            <person name="Lu M."/>
            <person name="Detter J.C."/>
            <person name="Tapia R."/>
            <person name="Han C."/>
            <person name="Land M."/>
            <person name="Hauser L."/>
            <person name="Markowitz V."/>
            <person name="Cheng J.-F."/>
            <person name="Hugenholtz P."/>
            <person name="Woyke T."/>
            <person name="Wu D."/>
            <person name="Spring S."/>
            <person name="Brambilla E."/>
            <person name="Klenk H.-P."/>
            <person name="Eisen J.A."/>
        </authorList>
    </citation>
    <scope>NUCLEOTIDE SEQUENCE [LARGE SCALE GENOMIC DNA]</scope>
    <source>
        <strain>SNP6</strain>
    </source>
</reference>
<dbReference type="AlphaFoldDB" id="F2KPP8"/>
<proteinExistence type="predicted"/>
<evidence type="ECO:0000313" key="1">
    <source>
        <dbReference type="EMBL" id="AEA47576.1"/>
    </source>
</evidence>
<sequence>MNEIKCVSVRLNKIQAIIAVDVTNRRVEVVNCNYHDFCRVNGLLLNGECPAYCQAIVAAKSFAIWGRVRAETYIIEPEKCQFYMAKQEILAR</sequence>
<organism evidence="1 2">
    <name type="scientific">Archaeoglobus veneficus (strain DSM 11195 / SNP6)</name>
    <dbReference type="NCBI Taxonomy" id="693661"/>
    <lineage>
        <taxon>Archaea</taxon>
        <taxon>Methanobacteriati</taxon>
        <taxon>Methanobacteriota</taxon>
        <taxon>Archaeoglobi</taxon>
        <taxon>Archaeoglobales</taxon>
        <taxon>Archaeoglobaceae</taxon>
        <taxon>Archaeoglobus</taxon>
    </lineage>
</organism>
<protein>
    <submittedName>
        <fullName evidence="1">Uncharacterized protein</fullName>
    </submittedName>
</protein>
<dbReference type="GeneID" id="10394700"/>
<dbReference type="RefSeq" id="WP_013684234.1">
    <property type="nucleotide sequence ID" value="NC_015320.1"/>
</dbReference>
<dbReference type="Proteomes" id="UP000008136">
    <property type="component" value="Chromosome"/>
</dbReference>
<evidence type="ECO:0000313" key="2">
    <source>
        <dbReference type="Proteomes" id="UP000008136"/>
    </source>
</evidence>
<dbReference type="eggNOG" id="arCOG10357">
    <property type="taxonomic scope" value="Archaea"/>
</dbReference>
<dbReference type="HOGENOM" id="CLU_2406189_0_0_2"/>
<keyword evidence="2" id="KW-1185">Reference proteome</keyword>
<gene>
    <name evidence="1" type="ordered locus">Arcve_1576</name>
</gene>
<accession>F2KPP8</accession>
<dbReference type="EMBL" id="CP002588">
    <property type="protein sequence ID" value="AEA47576.1"/>
    <property type="molecule type" value="Genomic_DNA"/>
</dbReference>